<reference evidence="2" key="1">
    <citation type="journal article" date="2012" name="Nat. Biotechnol.">
        <title>Reference genome sequence of the model plant Setaria.</title>
        <authorList>
            <person name="Bennetzen J.L."/>
            <person name="Schmutz J."/>
            <person name="Wang H."/>
            <person name="Percifield R."/>
            <person name="Hawkins J."/>
            <person name="Pontaroli A.C."/>
            <person name="Estep M."/>
            <person name="Feng L."/>
            <person name="Vaughn J.N."/>
            <person name="Grimwood J."/>
            <person name="Jenkins J."/>
            <person name="Barry K."/>
            <person name="Lindquist E."/>
            <person name="Hellsten U."/>
            <person name="Deshpande S."/>
            <person name="Wang X."/>
            <person name="Wu X."/>
            <person name="Mitros T."/>
            <person name="Triplett J."/>
            <person name="Yang X."/>
            <person name="Ye C.Y."/>
            <person name="Mauro-Herrera M."/>
            <person name="Wang L."/>
            <person name="Li P."/>
            <person name="Sharma M."/>
            <person name="Sharma R."/>
            <person name="Ronald P.C."/>
            <person name="Panaud O."/>
            <person name="Kellogg E.A."/>
            <person name="Brutnell T.P."/>
            <person name="Doust A.N."/>
            <person name="Tuskan G.A."/>
            <person name="Rokhsar D."/>
            <person name="Devos K.M."/>
        </authorList>
    </citation>
    <scope>NUCLEOTIDE SEQUENCE [LARGE SCALE GENOMIC DNA]</scope>
    <source>
        <strain evidence="2">Yugu1</strain>
    </source>
</reference>
<accession>A0A368SGP5</accession>
<gene>
    <name evidence="2" type="ORF">SETIT_9G098900v2</name>
</gene>
<feature type="compositionally biased region" description="Low complexity" evidence="1">
    <location>
        <begin position="22"/>
        <end position="36"/>
    </location>
</feature>
<name>A0A368SGP5_SETIT</name>
<evidence type="ECO:0000313" key="2">
    <source>
        <dbReference type="EMBL" id="RCV40980.1"/>
    </source>
</evidence>
<organism evidence="2">
    <name type="scientific">Setaria italica</name>
    <name type="common">Foxtail millet</name>
    <name type="synonym">Panicum italicum</name>
    <dbReference type="NCBI Taxonomy" id="4555"/>
    <lineage>
        <taxon>Eukaryota</taxon>
        <taxon>Viridiplantae</taxon>
        <taxon>Streptophyta</taxon>
        <taxon>Embryophyta</taxon>
        <taxon>Tracheophyta</taxon>
        <taxon>Spermatophyta</taxon>
        <taxon>Magnoliopsida</taxon>
        <taxon>Liliopsida</taxon>
        <taxon>Poales</taxon>
        <taxon>Poaceae</taxon>
        <taxon>PACMAD clade</taxon>
        <taxon>Panicoideae</taxon>
        <taxon>Panicodae</taxon>
        <taxon>Paniceae</taxon>
        <taxon>Cenchrinae</taxon>
        <taxon>Setaria</taxon>
    </lineage>
</organism>
<sequence>MAAKSSRSRHFSLPPDPPPLTLPQKPQEPNICSKSTMRVKKRSKRRRRVSCLMQQWRGSEGRCGACAEGDGVSRGAKRARRRHSCGRARTPLFPLFWDDQDAMKTKASSFPGALIYTYFGFTSIL</sequence>
<feature type="region of interest" description="Disordered" evidence="1">
    <location>
        <begin position="1"/>
        <end position="39"/>
    </location>
</feature>
<dbReference type="AlphaFoldDB" id="A0A368SGP5"/>
<proteinExistence type="predicted"/>
<evidence type="ECO:0000256" key="1">
    <source>
        <dbReference type="SAM" id="MobiDB-lite"/>
    </source>
</evidence>
<reference evidence="2" key="2">
    <citation type="submission" date="2015-07" db="EMBL/GenBank/DDBJ databases">
        <authorList>
            <person name="Noorani M."/>
        </authorList>
    </citation>
    <scope>NUCLEOTIDE SEQUENCE</scope>
    <source>
        <strain evidence="2">Yugu1</strain>
    </source>
</reference>
<feature type="compositionally biased region" description="Basic residues" evidence="1">
    <location>
        <begin position="1"/>
        <end position="10"/>
    </location>
</feature>
<protein>
    <submittedName>
        <fullName evidence="2">Uncharacterized protein</fullName>
    </submittedName>
</protein>
<dbReference type="EMBL" id="CM003536">
    <property type="protein sequence ID" value="RCV40980.1"/>
    <property type="molecule type" value="Genomic_DNA"/>
</dbReference>